<evidence type="ECO:0000313" key="2">
    <source>
        <dbReference type="EMBL" id="KAI1881977.1"/>
    </source>
</evidence>
<comment type="caution">
    <text evidence="2">The sequence shown here is derived from an EMBL/GenBank/DDBJ whole genome shotgun (WGS) entry which is preliminary data.</text>
</comment>
<protein>
    <submittedName>
        <fullName evidence="2">Uncharacterized protein</fullName>
    </submittedName>
</protein>
<keyword evidence="3" id="KW-1185">Reference proteome</keyword>
<dbReference type="AlphaFoldDB" id="A0A8T3CDR6"/>
<dbReference type="EMBL" id="JAERUA010000025">
    <property type="protein sequence ID" value="KAI1881977.1"/>
    <property type="molecule type" value="Genomic_DNA"/>
</dbReference>
<feature type="region of interest" description="Disordered" evidence="1">
    <location>
        <begin position="1"/>
        <end position="40"/>
    </location>
</feature>
<gene>
    <name evidence="2" type="ORF">AGOR_G00245770</name>
</gene>
<accession>A0A8T3CDR6</accession>
<dbReference type="Proteomes" id="UP000829720">
    <property type="component" value="Unassembled WGS sequence"/>
</dbReference>
<name>A0A8T3CDR6_9TELE</name>
<evidence type="ECO:0000313" key="3">
    <source>
        <dbReference type="Proteomes" id="UP000829720"/>
    </source>
</evidence>
<organism evidence="2 3">
    <name type="scientific">Albula goreensis</name>
    <dbReference type="NCBI Taxonomy" id="1534307"/>
    <lineage>
        <taxon>Eukaryota</taxon>
        <taxon>Metazoa</taxon>
        <taxon>Chordata</taxon>
        <taxon>Craniata</taxon>
        <taxon>Vertebrata</taxon>
        <taxon>Euteleostomi</taxon>
        <taxon>Actinopterygii</taxon>
        <taxon>Neopterygii</taxon>
        <taxon>Teleostei</taxon>
        <taxon>Albuliformes</taxon>
        <taxon>Albulidae</taxon>
        <taxon>Albula</taxon>
    </lineage>
</organism>
<proteinExistence type="predicted"/>
<reference evidence="2" key="1">
    <citation type="submission" date="2021-01" db="EMBL/GenBank/DDBJ databases">
        <authorList>
            <person name="Zahm M."/>
            <person name="Roques C."/>
            <person name="Cabau C."/>
            <person name="Klopp C."/>
            <person name="Donnadieu C."/>
            <person name="Jouanno E."/>
            <person name="Lampietro C."/>
            <person name="Louis A."/>
            <person name="Herpin A."/>
            <person name="Echchiki A."/>
            <person name="Berthelot C."/>
            <person name="Parey E."/>
            <person name="Roest-Crollius H."/>
            <person name="Braasch I."/>
            <person name="Postlethwait J."/>
            <person name="Bobe J."/>
            <person name="Montfort J."/>
            <person name="Bouchez O."/>
            <person name="Begum T."/>
            <person name="Mejri S."/>
            <person name="Adams A."/>
            <person name="Chen W.-J."/>
            <person name="Guiguen Y."/>
        </authorList>
    </citation>
    <scope>NUCLEOTIDE SEQUENCE</scope>
    <source>
        <tissue evidence="2">Blood</tissue>
    </source>
</reference>
<evidence type="ECO:0000256" key="1">
    <source>
        <dbReference type="SAM" id="MobiDB-lite"/>
    </source>
</evidence>
<feature type="compositionally biased region" description="Polar residues" evidence="1">
    <location>
        <begin position="1"/>
        <end position="16"/>
    </location>
</feature>
<sequence>MSDGGQQRNEGMTTDRTLLAVVTDDSQSQNPEGKSMDGKGAHMGLEAIYCQPGYELKIMLVGKSREENRRVGNIILGEQKFKEGRSRLLDFRESVRQLKHDP</sequence>